<organism evidence="2 3">
    <name type="scientific">Eragrostis curvula</name>
    <name type="common">weeping love grass</name>
    <dbReference type="NCBI Taxonomy" id="38414"/>
    <lineage>
        <taxon>Eukaryota</taxon>
        <taxon>Viridiplantae</taxon>
        <taxon>Streptophyta</taxon>
        <taxon>Embryophyta</taxon>
        <taxon>Tracheophyta</taxon>
        <taxon>Spermatophyta</taxon>
        <taxon>Magnoliopsida</taxon>
        <taxon>Liliopsida</taxon>
        <taxon>Poales</taxon>
        <taxon>Poaceae</taxon>
        <taxon>PACMAD clade</taxon>
        <taxon>Chloridoideae</taxon>
        <taxon>Eragrostideae</taxon>
        <taxon>Eragrostidinae</taxon>
        <taxon>Eragrostis</taxon>
    </lineage>
</organism>
<protein>
    <submittedName>
        <fullName evidence="2">Uncharacterized protein</fullName>
    </submittedName>
</protein>
<sequence>MDQAKTGPLQAIILIFAAKCFAYYGPLDDIKTMKPSPSSMDMDNRKMDPRRTPFIDVTNLTNGKNHDGLRHEECAFQILDVSPRLSGTHKDPASSPSAMPAQKVILIDLTTSPNASDLGNRHDVDESQHGSLLEGQMQSHCAVPSSERITTNDSVTITPPDKKPRRRILSSKQIEAKRVRERARYANMSPAQREDRRARQRVQKAQKRRTLREEQIEAKRERQMVNNMTPQQRQVIKDREYARRIKRRNTIHPDSITMINPNWNGVD</sequence>
<name>A0A5J9T7E3_9POAL</name>
<feature type="non-terminal residue" evidence="2">
    <location>
        <position position="1"/>
    </location>
</feature>
<dbReference type="AlphaFoldDB" id="A0A5J9T7E3"/>
<feature type="compositionally biased region" description="Basic residues" evidence="1">
    <location>
        <begin position="198"/>
        <end position="209"/>
    </location>
</feature>
<evidence type="ECO:0000256" key="1">
    <source>
        <dbReference type="SAM" id="MobiDB-lite"/>
    </source>
</evidence>
<proteinExistence type="predicted"/>
<gene>
    <name evidence="2" type="ORF">EJB05_46934</name>
</gene>
<comment type="caution">
    <text evidence="2">The sequence shown here is derived from an EMBL/GenBank/DDBJ whole genome shotgun (WGS) entry which is preliminary data.</text>
</comment>
<evidence type="ECO:0000313" key="2">
    <source>
        <dbReference type="EMBL" id="TVU06898.1"/>
    </source>
</evidence>
<feature type="region of interest" description="Disordered" evidence="1">
    <location>
        <begin position="186"/>
        <end position="209"/>
    </location>
</feature>
<evidence type="ECO:0000313" key="3">
    <source>
        <dbReference type="Proteomes" id="UP000324897"/>
    </source>
</evidence>
<dbReference type="Gramene" id="TVU06898">
    <property type="protein sequence ID" value="TVU06898"/>
    <property type="gene ID" value="EJB05_46934"/>
</dbReference>
<dbReference type="Proteomes" id="UP000324897">
    <property type="component" value="Unassembled WGS sequence"/>
</dbReference>
<accession>A0A5J9T7E3</accession>
<feature type="compositionally biased region" description="Polar residues" evidence="1">
    <location>
        <begin position="147"/>
        <end position="157"/>
    </location>
</feature>
<reference evidence="2 3" key="1">
    <citation type="journal article" date="2019" name="Sci. Rep.">
        <title>A high-quality genome of Eragrostis curvula grass provides insights into Poaceae evolution and supports new strategies to enhance forage quality.</title>
        <authorList>
            <person name="Carballo J."/>
            <person name="Santos B.A.C.M."/>
            <person name="Zappacosta D."/>
            <person name="Garbus I."/>
            <person name="Selva J.P."/>
            <person name="Gallo C.A."/>
            <person name="Diaz A."/>
            <person name="Albertini E."/>
            <person name="Caccamo M."/>
            <person name="Echenique V."/>
        </authorList>
    </citation>
    <scope>NUCLEOTIDE SEQUENCE [LARGE SCALE GENOMIC DNA]</scope>
    <source>
        <strain evidence="3">cv. Victoria</strain>
        <tissue evidence="2">Leaf</tissue>
    </source>
</reference>
<feature type="region of interest" description="Disordered" evidence="1">
    <location>
        <begin position="144"/>
        <end position="165"/>
    </location>
</feature>
<dbReference type="EMBL" id="RWGY01000045">
    <property type="protein sequence ID" value="TVU06898.1"/>
    <property type="molecule type" value="Genomic_DNA"/>
</dbReference>
<keyword evidence="3" id="KW-1185">Reference proteome</keyword>